<evidence type="ECO:0000259" key="4">
    <source>
        <dbReference type="PROSITE" id="PS51462"/>
    </source>
</evidence>
<gene>
    <name evidence="5" type="ORF">FMM08_05465</name>
</gene>
<evidence type="ECO:0000256" key="1">
    <source>
        <dbReference type="ARBA" id="ARBA00001946"/>
    </source>
</evidence>
<name>A0A5C8ZIH8_9ACTN</name>
<feature type="domain" description="Nudix hydrolase" evidence="4">
    <location>
        <begin position="138"/>
        <end position="267"/>
    </location>
</feature>
<dbReference type="InterPro" id="IPR059176">
    <property type="entry name" value="UDP-X_N"/>
</dbReference>
<sequence>MPAVAVTGRLLRCPGGRACPSVLRTVHAPALRTPGAGCATAVDLTARADSRTVAGVDGGATSSEAPSDPTTSAAERVRRVAVELAALAQDGATFAQDRYDQVRYAQASRLAAELFAVLTARPADDLHAELGRDSGYATPKVDVRGVLFDDDERVLLMQERSDGRWCPPGGWADPLDTPRTAVLREVREESGYAAEVVKLFACWERDVQGHVPPLPVAVFKLFFLCRATGDVRPAQELETLDVGWFSLDALPPLSAARVTERQLRRALEHHRDPSLPVDLD</sequence>
<dbReference type="InterPro" id="IPR015797">
    <property type="entry name" value="NUDIX_hydrolase-like_dom_sf"/>
</dbReference>
<evidence type="ECO:0000313" key="6">
    <source>
        <dbReference type="Proteomes" id="UP000321234"/>
    </source>
</evidence>
<dbReference type="PROSITE" id="PS51462">
    <property type="entry name" value="NUDIX"/>
    <property type="match status" value="1"/>
</dbReference>
<dbReference type="AlphaFoldDB" id="A0A5C8ZIH8"/>
<dbReference type="PANTHER" id="PTHR43046">
    <property type="entry name" value="GDP-MANNOSE MANNOSYL HYDROLASE"/>
    <property type="match status" value="1"/>
</dbReference>
<accession>A0A5C8ZIH8</accession>
<dbReference type="GO" id="GO:0016787">
    <property type="term" value="F:hydrolase activity"/>
    <property type="evidence" value="ECO:0007669"/>
    <property type="project" value="UniProtKB-KW"/>
</dbReference>
<evidence type="ECO:0000256" key="3">
    <source>
        <dbReference type="SAM" id="MobiDB-lite"/>
    </source>
</evidence>
<dbReference type="SUPFAM" id="SSF55811">
    <property type="entry name" value="Nudix"/>
    <property type="match status" value="1"/>
</dbReference>
<dbReference type="Proteomes" id="UP000321234">
    <property type="component" value="Unassembled WGS sequence"/>
</dbReference>
<comment type="caution">
    <text evidence="5">The sequence shown here is derived from an EMBL/GenBank/DDBJ whole genome shotgun (WGS) entry which is preliminary data.</text>
</comment>
<dbReference type="PANTHER" id="PTHR43046:SF16">
    <property type="entry name" value="ADP-RIBOSE PYROPHOSPHATASE YJHB-RELATED"/>
    <property type="match status" value="1"/>
</dbReference>
<keyword evidence="2 5" id="KW-0378">Hydrolase</keyword>
<dbReference type="Gene3D" id="3.90.79.10">
    <property type="entry name" value="Nucleoside Triphosphate Pyrophosphohydrolase"/>
    <property type="match status" value="1"/>
</dbReference>
<dbReference type="Gene3D" id="6.10.250.1120">
    <property type="match status" value="1"/>
</dbReference>
<proteinExistence type="predicted"/>
<dbReference type="OrthoDB" id="9814308at2"/>
<dbReference type="Pfam" id="PF00293">
    <property type="entry name" value="NUDIX"/>
    <property type="match status" value="1"/>
</dbReference>
<comment type="cofactor">
    <cofactor evidence="1">
        <name>Mg(2+)</name>
        <dbReference type="ChEBI" id="CHEBI:18420"/>
    </cofactor>
</comment>
<protein>
    <submittedName>
        <fullName evidence="5">NUDIX hydrolase</fullName>
    </submittedName>
</protein>
<feature type="compositionally biased region" description="Polar residues" evidence="3">
    <location>
        <begin position="60"/>
        <end position="72"/>
    </location>
</feature>
<dbReference type="Pfam" id="PF12535">
    <property type="entry name" value="Nudix_N"/>
    <property type="match status" value="1"/>
</dbReference>
<organism evidence="5 6">
    <name type="scientific">Quadrisphaera setariae</name>
    <dbReference type="NCBI Taxonomy" id="2593304"/>
    <lineage>
        <taxon>Bacteria</taxon>
        <taxon>Bacillati</taxon>
        <taxon>Actinomycetota</taxon>
        <taxon>Actinomycetes</taxon>
        <taxon>Kineosporiales</taxon>
        <taxon>Kineosporiaceae</taxon>
        <taxon>Quadrisphaera</taxon>
    </lineage>
</organism>
<dbReference type="InterPro" id="IPR000086">
    <property type="entry name" value="NUDIX_hydrolase_dom"/>
</dbReference>
<evidence type="ECO:0000313" key="5">
    <source>
        <dbReference type="EMBL" id="TXR56949.1"/>
    </source>
</evidence>
<reference evidence="5 6" key="1">
    <citation type="submission" date="2019-07" db="EMBL/GenBank/DDBJ databases">
        <title>Quadrisphaera sp. strain DD2A genome sequencing and assembly.</title>
        <authorList>
            <person name="Kim I."/>
        </authorList>
    </citation>
    <scope>NUCLEOTIDE SEQUENCE [LARGE SCALE GENOMIC DNA]</scope>
    <source>
        <strain evidence="5 6">DD2A</strain>
    </source>
</reference>
<keyword evidence="6" id="KW-1185">Reference proteome</keyword>
<feature type="region of interest" description="Disordered" evidence="3">
    <location>
        <begin position="53"/>
        <end position="74"/>
    </location>
</feature>
<evidence type="ECO:0000256" key="2">
    <source>
        <dbReference type="ARBA" id="ARBA00022801"/>
    </source>
</evidence>
<dbReference type="EMBL" id="VKAC01000003">
    <property type="protein sequence ID" value="TXR56949.1"/>
    <property type="molecule type" value="Genomic_DNA"/>
</dbReference>